<reference evidence="1 2" key="1">
    <citation type="submission" date="2020-02" db="EMBL/GenBank/DDBJ databases">
        <title>Rhodobacter algicola sp. nov., isolated from microalga culture.</title>
        <authorList>
            <person name="Park C.-Y."/>
        </authorList>
    </citation>
    <scope>NUCLEOTIDE SEQUENCE [LARGE SCALE GENOMIC DNA]</scope>
    <source>
        <strain evidence="1 2">ETT8</strain>
    </source>
</reference>
<evidence type="ECO:0000313" key="2">
    <source>
        <dbReference type="Proteomes" id="UP000481421"/>
    </source>
</evidence>
<gene>
    <name evidence="1" type="ORF">G3572_03060</name>
</gene>
<sequence>MRDLVSPLAGFRSPFGAPRGFNPARLVPSVAGRLAVFDPSRLSSLFQMSDGSTPVAAFGQPVGRLSDTSANGLHAVQASADLRPLYARLPQGGRRNMLPSNANTGAALGPLNAGGALSTGWSVVGIAQSAVSVVGFGTDRGAPYTDLAFNGTPSGTMEVIFAQPFLVPALPGQDWTASAHIQRIAGDNTGLSQVWIRTFAANAAGSNVVGGVAEGANTITTWQDEQHAATTRTNFPDGSAWARSILRFGVSGGAVNFTVRVRGVQLELGAAPTALQIVASPADITEPGRWSRFALLNDLSNDALAVTLPAATYTVATGSDAGVTITTGMVHGGGAYTLPGPQRLYGAVIIDRALTTRETAQVTGWLNARRP</sequence>
<name>A0A6B3RGT2_9RHOB</name>
<organism evidence="1 2">
    <name type="scientific">Pseudotabrizicola algicola</name>
    <dbReference type="NCBI Taxonomy" id="2709381"/>
    <lineage>
        <taxon>Bacteria</taxon>
        <taxon>Pseudomonadati</taxon>
        <taxon>Pseudomonadota</taxon>
        <taxon>Alphaproteobacteria</taxon>
        <taxon>Rhodobacterales</taxon>
        <taxon>Paracoccaceae</taxon>
        <taxon>Pseudotabrizicola</taxon>
    </lineage>
</organism>
<dbReference type="RefSeq" id="WP_164609182.1">
    <property type="nucleotide sequence ID" value="NZ_JAAIKE010000001.1"/>
</dbReference>
<evidence type="ECO:0000313" key="1">
    <source>
        <dbReference type="EMBL" id="NEX45170.1"/>
    </source>
</evidence>
<dbReference type="AlphaFoldDB" id="A0A6B3RGT2"/>
<comment type="caution">
    <text evidence="1">The sequence shown here is derived from an EMBL/GenBank/DDBJ whole genome shotgun (WGS) entry which is preliminary data.</text>
</comment>
<proteinExistence type="predicted"/>
<accession>A0A6B3RGT2</accession>
<dbReference type="EMBL" id="JAAIKE010000001">
    <property type="protein sequence ID" value="NEX45170.1"/>
    <property type="molecule type" value="Genomic_DNA"/>
</dbReference>
<dbReference type="Proteomes" id="UP000481421">
    <property type="component" value="Unassembled WGS sequence"/>
</dbReference>
<protein>
    <submittedName>
        <fullName evidence="1">Uncharacterized protein</fullName>
    </submittedName>
</protein>
<keyword evidence="2" id="KW-1185">Reference proteome</keyword>